<comment type="caution">
    <text evidence="1">The sequence shown here is derived from an EMBL/GenBank/DDBJ whole genome shotgun (WGS) entry which is preliminary data.</text>
</comment>
<organism evidence="1 2">
    <name type="scientific">Vibrio stylophorae</name>
    <dbReference type="NCBI Taxonomy" id="659351"/>
    <lineage>
        <taxon>Bacteria</taxon>
        <taxon>Pseudomonadati</taxon>
        <taxon>Pseudomonadota</taxon>
        <taxon>Gammaproteobacteria</taxon>
        <taxon>Vibrionales</taxon>
        <taxon>Vibrionaceae</taxon>
        <taxon>Vibrio</taxon>
    </lineage>
</organism>
<proteinExistence type="predicted"/>
<keyword evidence="2" id="KW-1185">Reference proteome</keyword>
<dbReference type="EMBL" id="CAKLDI010000001">
    <property type="protein sequence ID" value="CAH0533263.1"/>
    <property type="molecule type" value="Genomic_DNA"/>
</dbReference>
<gene>
    <name evidence="1" type="ORF">VST7929_01127</name>
</gene>
<sequence>MCRDIANSSKHFGLDGSRASTVSEIDEKELKYVPFGTNDSEGGVIKPSLEIVTDEGQIVNLKDFLNDTVESWVKVFDRFSIQRDQKFTYTGSLEVQVEDYVISLI</sequence>
<evidence type="ECO:0000313" key="2">
    <source>
        <dbReference type="Proteomes" id="UP000838672"/>
    </source>
</evidence>
<evidence type="ECO:0000313" key="1">
    <source>
        <dbReference type="EMBL" id="CAH0533263.1"/>
    </source>
</evidence>
<reference evidence="1" key="1">
    <citation type="submission" date="2021-11" db="EMBL/GenBank/DDBJ databases">
        <authorList>
            <person name="Rodrigo-Torres L."/>
            <person name="Arahal R. D."/>
            <person name="Lucena T."/>
        </authorList>
    </citation>
    <scope>NUCLEOTIDE SEQUENCE</scope>
    <source>
        <strain evidence="1">CECT 7929</strain>
    </source>
</reference>
<dbReference type="Proteomes" id="UP000838672">
    <property type="component" value="Unassembled WGS sequence"/>
</dbReference>
<protein>
    <submittedName>
        <fullName evidence="1">Uncharacterized protein</fullName>
    </submittedName>
</protein>
<name>A0ABM8ZTK7_9VIBR</name>
<accession>A0ABM8ZTK7</accession>